<dbReference type="PATRIC" id="fig|546269.5.peg.1596"/>
<proteinExistence type="inferred from homology"/>
<dbReference type="Pfam" id="PF00588">
    <property type="entry name" value="SpoU_methylase"/>
    <property type="match status" value="1"/>
</dbReference>
<dbReference type="InterPro" id="IPR004441">
    <property type="entry name" value="rRNA_MeTrfase_TrmH"/>
</dbReference>
<evidence type="ECO:0000313" key="6">
    <source>
        <dbReference type="Proteomes" id="UP000007468"/>
    </source>
</evidence>
<dbReference type="STRING" id="546269.HMPREF0389_01072"/>
<gene>
    <name evidence="5" type="ordered locus">HMPREF0389_01072</name>
</gene>
<keyword evidence="3" id="KW-0808">Transferase</keyword>
<protein>
    <submittedName>
        <fullName evidence="5">RNA methyltransferase, TrmH family, group 3</fullName>
    </submittedName>
</protein>
<dbReference type="FunFam" id="3.40.1280.10:FF:000008">
    <property type="entry name" value="Group 3 RNA methyltransferase TrmH"/>
    <property type="match status" value="1"/>
</dbReference>
<name>D6GQU7_FILAD</name>
<dbReference type="Pfam" id="PF08032">
    <property type="entry name" value="SpoU_sub_bind"/>
    <property type="match status" value="1"/>
</dbReference>
<dbReference type="Gene3D" id="3.40.1280.10">
    <property type="match status" value="1"/>
</dbReference>
<dbReference type="KEGG" id="faa:HMPREF0389_01072"/>
<keyword evidence="2 5" id="KW-0489">Methyltransferase</keyword>
<dbReference type="GO" id="GO:0006396">
    <property type="term" value="P:RNA processing"/>
    <property type="evidence" value="ECO:0007669"/>
    <property type="project" value="InterPro"/>
</dbReference>
<dbReference type="SUPFAM" id="SSF55315">
    <property type="entry name" value="L30e-like"/>
    <property type="match status" value="1"/>
</dbReference>
<feature type="domain" description="RNA 2-O ribose methyltransferase substrate binding" evidence="4">
    <location>
        <begin position="2"/>
        <end position="77"/>
    </location>
</feature>
<dbReference type="GO" id="GO:0003723">
    <property type="term" value="F:RNA binding"/>
    <property type="evidence" value="ECO:0007669"/>
    <property type="project" value="InterPro"/>
</dbReference>
<dbReference type="InterPro" id="IPR001537">
    <property type="entry name" value="SpoU_MeTrfase"/>
</dbReference>
<dbReference type="SMART" id="SM00967">
    <property type="entry name" value="SpoU_sub_bind"/>
    <property type="match status" value="1"/>
</dbReference>
<evidence type="ECO:0000256" key="2">
    <source>
        <dbReference type="ARBA" id="ARBA00022603"/>
    </source>
</evidence>
<dbReference type="Gene3D" id="3.30.1330.30">
    <property type="match status" value="1"/>
</dbReference>
<dbReference type="PANTHER" id="PTHR46429">
    <property type="entry name" value="23S RRNA (GUANOSINE-2'-O-)-METHYLTRANSFERASE RLMB"/>
    <property type="match status" value="1"/>
</dbReference>
<dbReference type="InterPro" id="IPR013123">
    <property type="entry name" value="SpoU_subst-bd"/>
</dbReference>
<dbReference type="Proteomes" id="UP000007468">
    <property type="component" value="Chromosome"/>
</dbReference>
<dbReference type="InterPro" id="IPR029026">
    <property type="entry name" value="tRNA_m1G_MTases_N"/>
</dbReference>
<dbReference type="CDD" id="cd18103">
    <property type="entry name" value="SpoU-like_RlmB"/>
    <property type="match status" value="1"/>
</dbReference>
<evidence type="ECO:0000259" key="4">
    <source>
        <dbReference type="SMART" id="SM00967"/>
    </source>
</evidence>
<reference evidence="6" key="1">
    <citation type="submission" date="2010-12" db="EMBL/GenBank/DDBJ databases">
        <title>The genome sequence of Filifactor alocis strain ATCC 35896.</title>
        <authorList>
            <consortium name="The Broad Institute Genome Sequencing Platform"/>
            <person name="Ward D."/>
            <person name="Earl A."/>
            <person name="Feldgarden M."/>
            <person name="Young S.K."/>
            <person name="Gargeya S."/>
            <person name="Zeng Q."/>
            <person name="Alvarado L."/>
            <person name="Berlin A."/>
            <person name="Bochicchio J."/>
            <person name="Chapman S.B."/>
            <person name="Chen Z."/>
            <person name="Freedman E."/>
            <person name="Gellesch M."/>
            <person name="Goldberg J."/>
            <person name="Griggs A."/>
            <person name="Gujja S."/>
            <person name="Heilman E."/>
            <person name="Heiman D."/>
            <person name="Howarth C."/>
            <person name="Mehta T."/>
            <person name="Neiman D."/>
            <person name="Pearson M."/>
            <person name="Roberts A."/>
            <person name="Saif S."/>
            <person name="Shea T."/>
            <person name="Shenoy N."/>
            <person name="Sisk P."/>
            <person name="Stolte C."/>
            <person name="Sykes S."/>
            <person name="White J."/>
            <person name="Yandava C."/>
            <person name="Izard J."/>
            <person name="Blanton J.M."/>
            <person name="Baranova O.V."/>
            <person name="Tanner A.C."/>
            <person name="Dewhirst F.E."/>
            <person name="Haas B."/>
            <person name="Nusbaum C."/>
            <person name="Birren B."/>
        </authorList>
    </citation>
    <scope>NUCLEOTIDE SEQUENCE [LARGE SCALE GENOMIC DNA]</scope>
    <source>
        <strain evidence="6">ATCC 35896 / D40 B5</strain>
    </source>
</reference>
<evidence type="ECO:0000313" key="5">
    <source>
        <dbReference type="EMBL" id="EFE29150.1"/>
    </source>
</evidence>
<dbReference type="SUPFAM" id="SSF75217">
    <property type="entry name" value="alpha/beta knot"/>
    <property type="match status" value="1"/>
</dbReference>
<dbReference type="InterPro" id="IPR029064">
    <property type="entry name" value="Ribosomal_eL30-like_sf"/>
</dbReference>
<dbReference type="NCBIfam" id="TIGR00186">
    <property type="entry name" value="rRNA_methyl_3"/>
    <property type="match status" value="1"/>
</dbReference>
<comment type="similarity">
    <text evidence="1">Belongs to the class IV-like SAM-binding methyltransferase superfamily. RNA methyltransferase TrmH family.</text>
</comment>
<accession>D6GQU7</accession>
<sequence length="242" mass="26602">MQIEGRNAVLEALKKEIPLDVIYVSKDSKEGSIRKIISMAKEKKIILKQTDRMKLEQMTETAAHQGVIALTMDYAYSTVEEILASVKMQNKTGFLLILDEIEDPHNLGALIRSAEGAGVDGVILPKRRSATVNATVEKTSAGAVSYMKVARVTNISQTIELLKKENYWVYGLDMDGTEYTQNDWSGNIAIVVGNEGKGMGRLVRQHCDKILSIPMKGQIQSLNASVAGSVILFEASKQRGTK</sequence>
<organism evidence="5 6">
    <name type="scientific">Filifactor alocis (strain ATCC 35896 / CCUG 47790 / D40 B5)</name>
    <name type="common">Fusobacterium alocis</name>
    <dbReference type="NCBI Taxonomy" id="546269"/>
    <lineage>
        <taxon>Bacteria</taxon>
        <taxon>Bacillati</taxon>
        <taxon>Bacillota</taxon>
        <taxon>Clostridia</taxon>
        <taxon>Peptostreptococcales</taxon>
        <taxon>Filifactoraceae</taxon>
        <taxon>Filifactor</taxon>
    </lineage>
</organism>
<dbReference type="OrthoDB" id="9785673at2"/>
<dbReference type="eggNOG" id="COG0566">
    <property type="taxonomic scope" value="Bacteria"/>
</dbReference>
<dbReference type="AlphaFoldDB" id="D6GQU7"/>
<dbReference type="PANTHER" id="PTHR46429:SF1">
    <property type="entry name" value="23S RRNA (GUANOSINE-2'-O-)-METHYLTRANSFERASE RLMB"/>
    <property type="match status" value="1"/>
</dbReference>
<evidence type="ECO:0000256" key="3">
    <source>
        <dbReference type="ARBA" id="ARBA00022679"/>
    </source>
</evidence>
<dbReference type="GO" id="GO:0008173">
    <property type="term" value="F:RNA methyltransferase activity"/>
    <property type="evidence" value="ECO:0007669"/>
    <property type="project" value="InterPro"/>
</dbReference>
<dbReference type="RefSeq" id="WP_014263059.1">
    <property type="nucleotide sequence ID" value="NC_016630.1"/>
</dbReference>
<dbReference type="GO" id="GO:0032259">
    <property type="term" value="P:methylation"/>
    <property type="evidence" value="ECO:0007669"/>
    <property type="project" value="UniProtKB-KW"/>
</dbReference>
<dbReference type="InterPro" id="IPR029028">
    <property type="entry name" value="Alpha/beta_knot_MTases"/>
</dbReference>
<keyword evidence="6" id="KW-1185">Reference proteome</keyword>
<dbReference type="GO" id="GO:0005829">
    <property type="term" value="C:cytosol"/>
    <property type="evidence" value="ECO:0007669"/>
    <property type="project" value="TreeGrafter"/>
</dbReference>
<dbReference type="EMBL" id="CP002390">
    <property type="protein sequence ID" value="EFE29150.1"/>
    <property type="molecule type" value="Genomic_DNA"/>
</dbReference>
<evidence type="ECO:0000256" key="1">
    <source>
        <dbReference type="ARBA" id="ARBA00007228"/>
    </source>
</evidence>